<dbReference type="STRING" id="29534.SAMN05444366_4246"/>
<proteinExistence type="predicted"/>
<reference evidence="5" key="1">
    <citation type="submission" date="2016-11" db="EMBL/GenBank/DDBJ databases">
        <authorList>
            <person name="Varghese N."/>
            <person name="Submissions S."/>
        </authorList>
    </citation>
    <scope>NUCLEOTIDE SEQUENCE [LARGE SCALE GENOMIC DNA]</scope>
    <source>
        <strain evidence="5">DSM 1811</strain>
    </source>
</reference>
<keyword evidence="5" id="KW-1185">Reference proteome</keyword>
<feature type="domain" description="Ig-like" evidence="3">
    <location>
        <begin position="515"/>
        <end position="602"/>
    </location>
</feature>
<dbReference type="SUPFAM" id="SSF49299">
    <property type="entry name" value="PKD domain"/>
    <property type="match status" value="1"/>
</dbReference>
<dbReference type="InterPro" id="IPR035986">
    <property type="entry name" value="PKD_dom_sf"/>
</dbReference>
<dbReference type="Proteomes" id="UP000184121">
    <property type="component" value="Unassembled WGS sequence"/>
</dbReference>
<dbReference type="AlphaFoldDB" id="A0A1M7LYL9"/>
<protein>
    <recommendedName>
        <fullName evidence="6">HYR domain-containing protein</fullName>
    </recommendedName>
</protein>
<dbReference type="InterPro" id="IPR013783">
    <property type="entry name" value="Ig-like_fold"/>
</dbReference>
<dbReference type="PROSITE" id="PS50093">
    <property type="entry name" value="PKD"/>
    <property type="match status" value="1"/>
</dbReference>
<keyword evidence="1" id="KW-1133">Transmembrane helix</keyword>
<dbReference type="PROSITE" id="PS50835">
    <property type="entry name" value="IG_LIKE"/>
    <property type="match status" value="1"/>
</dbReference>
<keyword evidence="1" id="KW-0812">Transmembrane</keyword>
<name>A0A1M7LYL9_9FLAO</name>
<dbReference type="Gene3D" id="2.60.40.10">
    <property type="entry name" value="Immunoglobulins"/>
    <property type="match status" value="1"/>
</dbReference>
<evidence type="ECO:0000259" key="3">
    <source>
        <dbReference type="PROSITE" id="PS50835"/>
    </source>
</evidence>
<feature type="non-terminal residue" evidence="4">
    <location>
        <position position="873"/>
    </location>
</feature>
<evidence type="ECO:0000256" key="1">
    <source>
        <dbReference type="SAM" id="Phobius"/>
    </source>
</evidence>
<evidence type="ECO:0000313" key="5">
    <source>
        <dbReference type="Proteomes" id="UP000184121"/>
    </source>
</evidence>
<gene>
    <name evidence="4" type="ORF">SAMN05444366_4246</name>
</gene>
<dbReference type="InterPro" id="IPR007110">
    <property type="entry name" value="Ig-like_dom"/>
</dbReference>
<keyword evidence="1" id="KW-0472">Membrane</keyword>
<accession>A0A1M7LYL9</accession>
<evidence type="ECO:0000259" key="2">
    <source>
        <dbReference type="PROSITE" id="PS50093"/>
    </source>
</evidence>
<dbReference type="InterPro" id="IPR000601">
    <property type="entry name" value="PKD_dom"/>
</dbReference>
<evidence type="ECO:0000313" key="4">
    <source>
        <dbReference type="EMBL" id="SHM83460.1"/>
    </source>
</evidence>
<feature type="domain" description="PKD" evidence="2">
    <location>
        <begin position="548"/>
        <end position="587"/>
    </location>
</feature>
<dbReference type="EMBL" id="FRBY01000007">
    <property type="protein sequence ID" value="SHM83460.1"/>
    <property type="molecule type" value="Genomic_DNA"/>
</dbReference>
<feature type="transmembrane region" description="Helical" evidence="1">
    <location>
        <begin position="43"/>
        <end position="60"/>
    </location>
</feature>
<evidence type="ECO:0008006" key="6">
    <source>
        <dbReference type="Google" id="ProtNLM"/>
    </source>
</evidence>
<organism evidence="4 5">
    <name type="scientific">Flavobacterium saccharophilum</name>
    <dbReference type="NCBI Taxonomy" id="29534"/>
    <lineage>
        <taxon>Bacteria</taxon>
        <taxon>Pseudomonadati</taxon>
        <taxon>Bacteroidota</taxon>
        <taxon>Flavobacteriia</taxon>
        <taxon>Flavobacteriales</taxon>
        <taxon>Flavobacteriaceae</taxon>
        <taxon>Flavobacterium</taxon>
    </lineage>
</organism>
<sequence length="873" mass="91976">MKKTIFYQMKIAHEFCKIFCSSIYLIFSNFNLTEIFKYKKHQFYLIVFFMLSAFHSNLYSQAVSGAAVQANFGIDADVYANKEQFLVPPTTSGIYDDWFYSAAFATGTGENVIDQTNAASLKTSIQANNNFTFEKRMSKPKNTTVGNFLWIDAVYGRDGNSTQSNNDSNVFSGNSNKNGDNPATWALGVGSIPQKDDIVDVYGYLKRDVSPLALATNPNGILWGYGGASKISSDGNSHFDFEFFRTEVSYNGSALIGTGGQSGHTAWTFDATGKILVPGDIIVAVDFENGGTKPIASVRVWISNADRAAFNSKPNRPFDLTGVYDQGNGAPPYGYAEINAKGGGINGDIFAVVNVTAPTLGPPWGTLRGSQASFQNDYEALQFAEFGINLTALGLDSRNINQSACSNLLGSLLVKTRSSSSFTSELKDFSGPFLFGNITDVAVVGNVSNPLTCTNPNATLTATPTPLNATVKWYGPSPDGIADGPLLDGIAPVVSVKGIYTVYAFTNLEGCFAKKTVTVIEDKELPNVNAGDDKALTCLVTSIQLSGSSSTPNATFLWTTLDGNIVSNETTLTPTIDKAGTYTLTVTNPLNGCQKADTVVITMTPPTPIVIVCPPDNIKSSCDYVDQAAVDAAFEIFKQGFTVSGGDGTLTPSGLENLTAPLLCGGSVTVNYSVTDACGQQKSCSATFTITAPAAVVPQSPDPVNASACAYADQAALDAAFETFKSGFGVSGGCDAKGEFIGNPVAPTLCTGGTVSVSYKITDKCYSETITKDFIITAPAAVVPQSPDPVNASACAYADQAALDAAFETFKLGFGVSGGCDAKGEFIGNPMAPTLCAGGTVSVSYKITDKCYSETITKDFIITAPAAVVPQSP</sequence>